<dbReference type="InterPro" id="IPR020615">
    <property type="entry name" value="Thiolase_acyl_enz_int_AS"/>
</dbReference>
<feature type="domain" description="Thiolase N-terminal" evidence="10">
    <location>
        <begin position="7"/>
        <end position="232"/>
    </location>
</feature>
<evidence type="ECO:0000256" key="2">
    <source>
        <dbReference type="ARBA" id="ARBA00012352"/>
    </source>
</evidence>
<keyword evidence="4" id="KW-0808">Transferase</keyword>
<dbReference type="Pfam" id="PF00108">
    <property type="entry name" value="Thiolase_N"/>
    <property type="match status" value="1"/>
</dbReference>
<dbReference type="PANTHER" id="PTHR42870:SF1">
    <property type="entry name" value="NON-SPECIFIC LIPID-TRANSFER PROTEIN-LIKE 2"/>
    <property type="match status" value="1"/>
</dbReference>
<accession>A0A7R9QBJ2</accession>
<evidence type="ECO:0000313" key="12">
    <source>
        <dbReference type="EMBL" id="CAD7639484.1"/>
    </source>
</evidence>
<sequence length="517" mass="57228">MAKGRRVYVVGVGMTKFVRPGVNKLLDYPQMVNEAVTNALKDSKLKYSDIEYAAVGYVFGDSTCGQKALYEIGMTGIPIVNVNNNCSTGSTALYLAKNMISGGLHECALAVGFEKMERGALTSKYKDRVNPMQSHVNVFYDLYGMEAAPITAQMFGAAGKEHMQRYGTRPEHFAKIAVKNHRHSVNNPYSQFREEHTLKEIMDSPKVYDILTRYQCCPTSDGSAAAILASEDFVRRHNLTEQAVEILSMQMTTDSPSAFEEKSAIKLIGFDMTKAAAEKAFAESGLTPNDISVIELHDCFSTNELITYEALGLCPVGGGKDLVDSNQNTYGGKYVINPSGGLLSKGHPLGATGLAQCAELNWQLRGMAGPRQVPGAKYVLQHNIGLGGAVVVAIYTLGFPNTSQIKTFRETYDKLKTNQNEFDFEKARHEVFKFGISGLDRTEKREAKIAHAISLGAVPPKGKPKNYKLLMDERKAMKKKVNEEKEQNSQQIQHKTKIYKQTKKKRNPLPHFPKLMV</sequence>
<protein>
    <recommendedName>
        <fullName evidence="2">propanoyl-CoA C-acyltransferase</fullName>
        <ecNumber evidence="2">2.3.1.176</ecNumber>
    </recommendedName>
    <alternativeName>
        <fullName evidence="8">Propanoyl-CoA C-acyltransferase</fullName>
    </alternativeName>
</protein>
<dbReference type="InterPro" id="IPR020613">
    <property type="entry name" value="Thiolase_CS"/>
</dbReference>
<dbReference type="InterPro" id="IPR020616">
    <property type="entry name" value="Thiolase_N"/>
</dbReference>
<name>A0A7R9QBJ2_9ACAR</name>
<dbReference type="PROSITE" id="PS00737">
    <property type="entry name" value="THIOLASE_2"/>
    <property type="match status" value="1"/>
</dbReference>
<keyword evidence="13" id="KW-1185">Reference proteome</keyword>
<dbReference type="GO" id="GO:0006869">
    <property type="term" value="P:lipid transport"/>
    <property type="evidence" value="ECO:0007669"/>
    <property type="project" value="UniProtKB-KW"/>
</dbReference>
<feature type="region of interest" description="Disordered" evidence="9">
    <location>
        <begin position="480"/>
        <end position="517"/>
    </location>
</feature>
<evidence type="ECO:0000259" key="11">
    <source>
        <dbReference type="Pfam" id="PF22691"/>
    </source>
</evidence>
<feature type="compositionally biased region" description="Basic residues" evidence="9">
    <location>
        <begin position="494"/>
        <end position="508"/>
    </location>
</feature>
<evidence type="ECO:0000256" key="6">
    <source>
        <dbReference type="ARBA" id="ARBA00023121"/>
    </source>
</evidence>
<feature type="domain" description="Thiolase C-terminal" evidence="11">
    <location>
        <begin position="270"/>
        <end position="386"/>
    </location>
</feature>
<evidence type="ECO:0000256" key="1">
    <source>
        <dbReference type="ARBA" id="ARBA00004275"/>
    </source>
</evidence>
<dbReference type="GO" id="GO:0005777">
    <property type="term" value="C:peroxisome"/>
    <property type="evidence" value="ECO:0007669"/>
    <property type="project" value="UniProtKB-SubCell"/>
</dbReference>
<dbReference type="FunFam" id="3.40.47.10:FF:000016">
    <property type="entry name" value="Non-specific lipid-transfer protein"/>
    <property type="match status" value="1"/>
</dbReference>
<gene>
    <name evidence="12" type="ORF">ONB1V03_LOCUS2008</name>
</gene>
<reference evidence="12" key="1">
    <citation type="submission" date="2020-11" db="EMBL/GenBank/DDBJ databases">
        <authorList>
            <person name="Tran Van P."/>
        </authorList>
    </citation>
    <scope>NUCLEOTIDE SEQUENCE</scope>
</reference>
<organism evidence="12">
    <name type="scientific">Oppiella nova</name>
    <dbReference type="NCBI Taxonomy" id="334625"/>
    <lineage>
        <taxon>Eukaryota</taxon>
        <taxon>Metazoa</taxon>
        <taxon>Ecdysozoa</taxon>
        <taxon>Arthropoda</taxon>
        <taxon>Chelicerata</taxon>
        <taxon>Arachnida</taxon>
        <taxon>Acari</taxon>
        <taxon>Acariformes</taxon>
        <taxon>Sarcoptiformes</taxon>
        <taxon>Oribatida</taxon>
        <taxon>Brachypylina</taxon>
        <taxon>Oppioidea</taxon>
        <taxon>Oppiidae</taxon>
        <taxon>Oppiella</taxon>
    </lineage>
</organism>
<dbReference type="InterPro" id="IPR055140">
    <property type="entry name" value="Thiolase_C_2"/>
</dbReference>
<dbReference type="EC" id="2.3.1.176" evidence="2"/>
<evidence type="ECO:0000313" key="13">
    <source>
        <dbReference type="Proteomes" id="UP000728032"/>
    </source>
</evidence>
<dbReference type="SUPFAM" id="SSF53901">
    <property type="entry name" value="Thiolase-like"/>
    <property type="match status" value="2"/>
</dbReference>
<dbReference type="Gene3D" id="3.40.47.10">
    <property type="match status" value="1"/>
</dbReference>
<dbReference type="Pfam" id="PF15375">
    <property type="entry name" value="FSAF1"/>
    <property type="match status" value="1"/>
</dbReference>
<dbReference type="InterPro" id="IPR016039">
    <property type="entry name" value="Thiolase-like"/>
</dbReference>
<dbReference type="AlphaFoldDB" id="A0A7R9QBJ2"/>
<dbReference type="EMBL" id="CAJPVJ010000424">
    <property type="protein sequence ID" value="CAG2162415.1"/>
    <property type="molecule type" value="Genomic_DNA"/>
</dbReference>
<dbReference type="GO" id="GO:0008289">
    <property type="term" value="F:lipid binding"/>
    <property type="evidence" value="ECO:0007669"/>
    <property type="project" value="UniProtKB-KW"/>
</dbReference>
<comment type="subcellular location">
    <subcellularLocation>
        <location evidence="1">Peroxisome</location>
    </subcellularLocation>
</comment>
<dbReference type="PROSITE" id="PS00098">
    <property type="entry name" value="THIOLASE_1"/>
    <property type="match status" value="1"/>
</dbReference>
<dbReference type="GO" id="GO:0016747">
    <property type="term" value="F:acyltransferase activity, transferring groups other than amino-acyl groups"/>
    <property type="evidence" value="ECO:0007669"/>
    <property type="project" value="InterPro"/>
</dbReference>
<evidence type="ECO:0000256" key="7">
    <source>
        <dbReference type="ARBA" id="ARBA00023140"/>
    </source>
</evidence>
<dbReference type="Pfam" id="PF22691">
    <property type="entry name" value="Thiolase_C_1"/>
    <property type="match status" value="1"/>
</dbReference>
<keyword evidence="6" id="KW-0446">Lipid-binding</keyword>
<dbReference type="NCBIfam" id="NF006102">
    <property type="entry name" value="PRK08256.1"/>
    <property type="match status" value="1"/>
</dbReference>
<keyword evidence="3" id="KW-0813">Transport</keyword>
<keyword evidence="5" id="KW-0445">Lipid transport</keyword>
<dbReference type="CDD" id="cd00829">
    <property type="entry name" value="SCP-x_thiolase"/>
    <property type="match status" value="1"/>
</dbReference>
<dbReference type="EMBL" id="OC915249">
    <property type="protein sequence ID" value="CAD7639484.1"/>
    <property type="molecule type" value="Genomic_DNA"/>
</dbReference>
<evidence type="ECO:0000256" key="4">
    <source>
        <dbReference type="ARBA" id="ARBA00022679"/>
    </source>
</evidence>
<evidence type="ECO:0000256" key="9">
    <source>
        <dbReference type="SAM" id="MobiDB-lite"/>
    </source>
</evidence>
<dbReference type="Proteomes" id="UP000728032">
    <property type="component" value="Unassembled WGS sequence"/>
</dbReference>
<evidence type="ECO:0000256" key="5">
    <source>
        <dbReference type="ARBA" id="ARBA00023055"/>
    </source>
</evidence>
<proteinExistence type="predicted"/>
<dbReference type="InterPro" id="IPR027973">
    <property type="entry name" value="FSAF1-like"/>
</dbReference>
<dbReference type="OrthoDB" id="542135at2759"/>
<evidence type="ECO:0000256" key="8">
    <source>
        <dbReference type="ARBA" id="ARBA00032316"/>
    </source>
</evidence>
<evidence type="ECO:0000256" key="3">
    <source>
        <dbReference type="ARBA" id="ARBA00022448"/>
    </source>
</evidence>
<evidence type="ECO:0000259" key="10">
    <source>
        <dbReference type="Pfam" id="PF00108"/>
    </source>
</evidence>
<keyword evidence="7" id="KW-0576">Peroxisome</keyword>
<dbReference type="PANTHER" id="PTHR42870">
    <property type="entry name" value="ACETYL-COA C-ACETYLTRANSFERASE"/>
    <property type="match status" value="1"/>
</dbReference>